<feature type="domain" description="ABC transmembrane type-1" evidence="8">
    <location>
        <begin position="68"/>
        <end position="282"/>
    </location>
</feature>
<dbReference type="SUPFAM" id="SSF161098">
    <property type="entry name" value="MetI-like"/>
    <property type="match status" value="1"/>
</dbReference>
<reference evidence="9 10" key="1">
    <citation type="submission" date="2018-11" db="EMBL/GenBank/DDBJ databases">
        <title>Genome sequencing of Paenibacillus lentus DSM25539(T).</title>
        <authorList>
            <person name="Kook J.-K."/>
            <person name="Park S.-N."/>
            <person name="Lim Y.K."/>
        </authorList>
    </citation>
    <scope>NUCLEOTIDE SEQUENCE [LARGE SCALE GENOMIC DNA]</scope>
    <source>
        <strain evidence="9 10">DSM 25539</strain>
    </source>
</reference>
<proteinExistence type="inferred from homology"/>
<evidence type="ECO:0000256" key="3">
    <source>
        <dbReference type="ARBA" id="ARBA00022475"/>
    </source>
</evidence>
<dbReference type="GO" id="GO:0055085">
    <property type="term" value="P:transmembrane transport"/>
    <property type="evidence" value="ECO:0007669"/>
    <property type="project" value="InterPro"/>
</dbReference>
<evidence type="ECO:0000256" key="5">
    <source>
        <dbReference type="ARBA" id="ARBA00022989"/>
    </source>
</evidence>
<dbReference type="OrthoDB" id="5174895at2"/>
<dbReference type="Gene3D" id="1.10.3720.10">
    <property type="entry name" value="MetI-like"/>
    <property type="match status" value="1"/>
</dbReference>
<feature type="transmembrane region" description="Helical" evidence="7">
    <location>
        <begin position="63"/>
        <end position="93"/>
    </location>
</feature>
<feature type="transmembrane region" description="Helical" evidence="7">
    <location>
        <begin position="12"/>
        <end position="30"/>
    </location>
</feature>
<keyword evidence="5 7" id="KW-1133">Transmembrane helix</keyword>
<dbReference type="CDD" id="cd06261">
    <property type="entry name" value="TM_PBP2"/>
    <property type="match status" value="1"/>
</dbReference>
<accession>A0A3Q8S933</accession>
<dbReference type="InterPro" id="IPR035906">
    <property type="entry name" value="MetI-like_sf"/>
</dbReference>
<evidence type="ECO:0000256" key="6">
    <source>
        <dbReference type="ARBA" id="ARBA00023136"/>
    </source>
</evidence>
<dbReference type="RefSeq" id="WP_125081353.1">
    <property type="nucleotide sequence ID" value="NZ_CP034248.1"/>
</dbReference>
<evidence type="ECO:0000313" key="9">
    <source>
        <dbReference type="EMBL" id="AZK45234.1"/>
    </source>
</evidence>
<name>A0A3Q8S933_9BACL</name>
<dbReference type="Pfam" id="PF00528">
    <property type="entry name" value="BPD_transp_1"/>
    <property type="match status" value="1"/>
</dbReference>
<organism evidence="9 10">
    <name type="scientific">Paenibacillus lentus</name>
    <dbReference type="NCBI Taxonomy" id="1338368"/>
    <lineage>
        <taxon>Bacteria</taxon>
        <taxon>Bacillati</taxon>
        <taxon>Bacillota</taxon>
        <taxon>Bacilli</taxon>
        <taxon>Bacillales</taxon>
        <taxon>Paenibacillaceae</taxon>
        <taxon>Paenibacillus</taxon>
    </lineage>
</organism>
<dbReference type="InterPro" id="IPR051393">
    <property type="entry name" value="ABC_transporter_permease"/>
</dbReference>
<keyword evidence="10" id="KW-1185">Reference proteome</keyword>
<evidence type="ECO:0000313" key="10">
    <source>
        <dbReference type="Proteomes" id="UP000273145"/>
    </source>
</evidence>
<evidence type="ECO:0000256" key="2">
    <source>
        <dbReference type="ARBA" id="ARBA00022448"/>
    </source>
</evidence>
<evidence type="ECO:0000256" key="7">
    <source>
        <dbReference type="RuleBase" id="RU363032"/>
    </source>
</evidence>
<feature type="transmembrane region" description="Helical" evidence="7">
    <location>
        <begin position="201"/>
        <end position="222"/>
    </location>
</feature>
<dbReference type="PANTHER" id="PTHR30193:SF37">
    <property type="entry name" value="INNER MEMBRANE ABC TRANSPORTER PERMEASE PROTEIN YCJO"/>
    <property type="match status" value="1"/>
</dbReference>
<dbReference type="InterPro" id="IPR000515">
    <property type="entry name" value="MetI-like"/>
</dbReference>
<dbReference type="AlphaFoldDB" id="A0A3Q8S933"/>
<gene>
    <name evidence="9" type="ORF">EIM92_02640</name>
</gene>
<comment type="similarity">
    <text evidence="7">Belongs to the binding-protein-dependent transport system permease family.</text>
</comment>
<evidence type="ECO:0000256" key="4">
    <source>
        <dbReference type="ARBA" id="ARBA00022692"/>
    </source>
</evidence>
<dbReference type="GO" id="GO:0005886">
    <property type="term" value="C:plasma membrane"/>
    <property type="evidence" value="ECO:0007669"/>
    <property type="project" value="UniProtKB-SubCell"/>
</dbReference>
<comment type="subcellular location">
    <subcellularLocation>
        <location evidence="1 7">Cell membrane</location>
        <topology evidence="1 7">Multi-pass membrane protein</topology>
    </subcellularLocation>
</comment>
<feature type="transmembrane region" description="Helical" evidence="7">
    <location>
        <begin position="105"/>
        <end position="129"/>
    </location>
</feature>
<dbReference type="KEGG" id="plen:EIM92_02640"/>
<protein>
    <submittedName>
        <fullName evidence="9">Sugar ABC transporter permease</fullName>
    </submittedName>
</protein>
<keyword evidence="3" id="KW-1003">Cell membrane</keyword>
<evidence type="ECO:0000256" key="1">
    <source>
        <dbReference type="ARBA" id="ARBA00004651"/>
    </source>
</evidence>
<sequence length="294" mass="32839">MGKFMRQLQYQVFLIPILIIYTLFTIYPLIRSFMLSLTNFNGYSKNYDFIGLKNYVRLFADNAIVSGISFTILFALATTVLVTLLAIPLALILDQNFFSKNVLRAVFFFPSIPSGLLLAFIWGFIFAPIPSGILNTFLRESFGMSAQPWLSDPVLAKISTIVVAVWATTGWHAVIYLAFLQSISKDFFEAAAIDGASKWQQIRYITIPLLAPAMTVSVLLLITNGLKVYEIPFALTNGGPGFETHTITQVIVLRGISEAQFGLASAISVIFFLIVLVIGFVQFSLMQKREERMQ</sequence>
<dbReference type="PANTHER" id="PTHR30193">
    <property type="entry name" value="ABC TRANSPORTER PERMEASE PROTEIN"/>
    <property type="match status" value="1"/>
</dbReference>
<dbReference type="EMBL" id="CP034248">
    <property type="protein sequence ID" value="AZK45234.1"/>
    <property type="molecule type" value="Genomic_DNA"/>
</dbReference>
<feature type="transmembrane region" description="Helical" evidence="7">
    <location>
        <begin position="263"/>
        <end position="285"/>
    </location>
</feature>
<dbReference type="PROSITE" id="PS50928">
    <property type="entry name" value="ABC_TM1"/>
    <property type="match status" value="1"/>
</dbReference>
<evidence type="ECO:0000259" key="8">
    <source>
        <dbReference type="PROSITE" id="PS50928"/>
    </source>
</evidence>
<keyword evidence="4 7" id="KW-0812">Transmembrane</keyword>
<keyword evidence="2 7" id="KW-0813">Transport</keyword>
<dbReference type="Proteomes" id="UP000273145">
    <property type="component" value="Chromosome"/>
</dbReference>
<keyword evidence="6 7" id="KW-0472">Membrane</keyword>
<feature type="transmembrane region" description="Helical" evidence="7">
    <location>
        <begin position="158"/>
        <end position="180"/>
    </location>
</feature>